<name>A0A6J0CF28_NEOLC</name>
<dbReference type="GO" id="GO:0003676">
    <property type="term" value="F:nucleic acid binding"/>
    <property type="evidence" value="ECO:0007669"/>
    <property type="project" value="InterPro"/>
</dbReference>
<dbReference type="InterPro" id="IPR036397">
    <property type="entry name" value="RNaseH_sf"/>
</dbReference>
<dbReference type="GO" id="GO:0071897">
    <property type="term" value="P:DNA biosynthetic process"/>
    <property type="evidence" value="ECO:0007669"/>
    <property type="project" value="UniProtKB-ARBA"/>
</dbReference>
<dbReference type="SUPFAM" id="SSF56672">
    <property type="entry name" value="DNA/RNA polymerases"/>
    <property type="match status" value="1"/>
</dbReference>
<evidence type="ECO:0000259" key="2">
    <source>
        <dbReference type="Pfam" id="PF17921"/>
    </source>
</evidence>
<feature type="region of interest" description="Disordered" evidence="1">
    <location>
        <begin position="376"/>
        <end position="406"/>
    </location>
</feature>
<dbReference type="InterPro" id="IPR041588">
    <property type="entry name" value="Integrase_H2C2"/>
</dbReference>
<dbReference type="Pfam" id="PF05380">
    <property type="entry name" value="Peptidase_A17"/>
    <property type="match status" value="1"/>
</dbReference>
<dbReference type="Proteomes" id="UP000829291">
    <property type="component" value="Chromosome 7"/>
</dbReference>
<organism evidence="5">
    <name type="scientific">Neodiprion lecontei</name>
    <name type="common">Redheaded pine sawfly</name>
    <dbReference type="NCBI Taxonomy" id="441921"/>
    <lineage>
        <taxon>Eukaryota</taxon>
        <taxon>Metazoa</taxon>
        <taxon>Ecdysozoa</taxon>
        <taxon>Arthropoda</taxon>
        <taxon>Hexapoda</taxon>
        <taxon>Insecta</taxon>
        <taxon>Pterygota</taxon>
        <taxon>Neoptera</taxon>
        <taxon>Endopterygota</taxon>
        <taxon>Hymenoptera</taxon>
        <taxon>Tenthredinoidea</taxon>
        <taxon>Diprionidae</taxon>
        <taxon>Diprioninae</taxon>
        <taxon>Neodiprion</taxon>
    </lineage>
</organism>
<gene>
    <name evidence="5" type="primary">LOC107227884</name>
</gene>
<dbReference type="InterPro" id="IPR005312">
    <property type="entry name" value="DUF1759"/>
</dbReference>
<dbReference type="Gene3D" id="3.30.420.10">
    <property type="entry name" value="Ribonuclease H-like superfamily/Ribonuclease H"/>
    <property type="match status" value="1"/>
</dbReference>
<accession>A0A6J0CF28</accession>
<dbReference type="InterPro" id="IPR043502">
    <property type="entry name" value="DNA/RNA_pol_sf"/>
</dbReference>
<feature type="domain" description="Integrase zinc-binding" evidence="2">
    <location>
        <begin position="1339"/>
        <end position="1389"/>
    </location>
</feature>
<dbReference type="OrthoDB" id="7676225at2759"/>
<dbReference type="InterPro" id="IPR008042">
    <property type="entry name" value="Retrotrans_Pao"/>
</dbReference>
<sequence>MTPEEASTLLADQATLYKTIGASHTIIKDTTASALFNEHQWEVRLDLLEKNWKMFSDNDLILQRAATSNKELDYFAKGVSDEALSWYIDTKAFMLGKIKEFTKPPASTVTQPTVTAPQATLQQSVVQTSYEAIKLPTFNGVQKEWQTYKEQFTALVINEASMAPVIKLQRLMYSLGDEARRTIQTISVIGDNFTTAWETLCQKFDNPPLQFRLQMETLVNMPSSSKESAAHLSGLLSTVSESISSFTALGRLVKQWDDVIIFFITTKISERTRLDWFKYISTERLGNFPTFKQLETFLKERIRSLELAHSSLEKAPAKPPNTNNIDTSKHRPYKQHGKPSSTVSYFNNSTKREKCWVKGRCRKCGNKHHSQLHEVYSTMEKDNSRPNKSTQPPAKDGHAGNSSDQSSTYCTMGHVDQCMPSPASAFVRRKGFLATGILTFRSPQGHRMEVRALLDTCSEDCFFSEHMVQTLSLYRQQTSVVCYGVGDQTTSVADALATAYLYSDPLPDFSLAVTGLILKKVAGTTPNQHISTATWHHLKGLKLADPAFNVPGRVDCILNTEVFAAILRNRIKKGLPAQPAALETIFGWVVIGAEQAFSKASSRTKVLRTVTASAEASELSQALTKFWELEEVPPAVHLSPDEEACYDHFKKTHTRNEQGRFVLRLPFKEAPTLPDSKAVAETCLNRQIRRFKKNPQVGEAYSTFRQEYSDLRHMEVVPEDEATNPISGYIPHHCVFKLSKIRVVFNGSQRYSNGRSLNSYLHIGPKLQEDVLIIILRWSFFPIVFTCDVVKMFRQFLVHPEDRDYQRIVWRPSFNDDLKIYRLNTVTYGEGCAPFQANACMLQLADDGESQYPKAAEALRQNRYADDFYIGEDTVEGACESRKQFVQLLSSAGMEVGKWASNRVEVLRSVKSPEPNLAINVLQEQEVVSTLGLRWLPSEDAFNFKVSTSSLPKVITKRFLLSEISKLFDPIGYLSPVVTRGKILLQNLWLKKLGWDDPVPPEIQEAWTIFHKELLDLEKIKIPRWLGTNSFSGWDLHCFCDASKRAYAAAIYVVTPSGQTFSSKLLVSKSKVAPIKVISIPKLELCAAALLVKLLLYILKHLKRNPSRILCWSDSKVVLAWLLSHPSRWKTFIANRVSFITTSLPADTHWGYVSTLENPADLPTRGLKPSELKDSSLWWHGPTWLTKPSSEWPKTTEQFTTQEESSPDESHVFVSQESDLMAWTEKFSSIDKLVRILSYIHRWRANSKLERSKRRVGGLCASELKVGLTYLMRIPQKAFFSAELQSLKQGQKIAPNSIILRLSPELKSDGLLHVGGRLQNSYLTDEEKHPIILPTNNHIAKLLVAQAHKKTLHGGPTVVQSHLNRKFWLVRGRNFIRKVVHDCVKCARYGGAVIQQQMAPLPAGADEELYQLFCETSAFSEEVAASIAKDGVTWSYIPPRAPHFGGLWETNVRSFKKHLYKVIGNNKLTFEEFYTLSCTIESCLNSRPLSPLSSNPEDLAALTPGHFLIGAALTSVPEPFDQTNESVSPHTRWHLLSLMRNHFWKRWKSEFLSQMQQRSKWLYPNVVHKVGDLVLFRDDQLPPSKWPLARIVRLHLGKDGLSRVAVIKTATKEYTRALNSLVRLPINTEVQEDQPPPA</sequence>
<dbReference type="KEGG" id="nlo:107227884"/>
<dbReference type="InterPro" id="IPR040676">
    <property type="entry name" value="DUF5641"/>
</dbReference>
<dbReference type="GeneID" id="107227884"/>
<dbReference type="InParanoid" id="A0A6J0CF28"/>
<dbReference type="Pfam" id="PF18701">
    <property type="entry name" value="DUF5641"/>
    <property type="match status" value="1"/>
</dbReference>
<dbReference type="RefSeq" id="XP_015524649.2">
    <property type="nucleotide sequence ID" value="XM_015669163.2"/>
</dbReference>
<evidence type="ECO:0000256" key="1">
    <source>
        <dbReference type="SAM" id="MobiDB-lite"/>
    </source>
</evidence>
<evidence type="ECO:0000259" key="3">
    <source>
        <dbReference type="Pfam" id="PF18701"/>
    </source>
</evidence>
<feature type="region of interest" description="Disordered" evidence="1">
    <location>
        <begin position="313"/>
        <end position="345"/>
    </location>
</feature>
<dbReference type="PANTHER" id="PTHR47331">
    <property type="entry name" value="PHD-TYPE DOMAIN-CONTAINING PROTEIN"/>
    <property type="match status" value="1"/>
</dbReference>
<dbReference type="Pfam" id="PF17921">
    <property type="entry name" value="Integrase_H2C2"/>
    <property type="match status" value="1"/>
</dbReference>
<protein>
    <submittedName>
        <fullName evidence="5">Uncharacterized protein LOC107227884</fullName>
    </submittedName>
</protein>
<evidence type="ECO:0000313" key="5">
    <source>
        <dbReference type="RefSeq" id="XP_015524649.2"/>
    </source>
</evidence>
<dbReference type="Pfam" id="PF03564">
    <property type="entry name" value="DUF1759"/>
    <property type="match status" value="1"/>
</dbReference>
<feature type="domain" description="DUF5641" evidence="3">
    <location>
        <begin position="1531"/>
        <end position="1624"/>
    </location>
</feature>
<proteinExistence type="predicted"/>
<evidence type="ECO:0000313" key="4">
    <source>
        <dbReference type="Proteomes" id="UP000829291"/>
    </source>
</evidence>
<dbReference type="PANTHER" id="PTHR47331:SF5">
    <property type="entry name" value="RIBONUCLEASE H"/>
    <property type="match status" value="1"/>
</dbReference>
<reference evidence="5" key="1">
    <citation type="submission" date="2025-08" db="UniProtKB">
        <authorList>
            <consortium name="RefSeq"/>
        </authorList>
    </citation>
    <scope>IDENTIFICATION</scope>
    <source>
        <tissue evidence="5">Thorax and Abdomen</tissue>
    </source>
</reference>
<keyword evidence="4" id="KW-1185">Reference proteome</keyword>